<dbReference type="Pfam" id="PF00583">
    <property type="entry name" value="Acetyltransf_1"/>
    <property type="match status" value="1"/>
</dbReference>
<dbReference type="OrthoDB" id="7365268at2"/>
<dbReference type="AlphaFoldDB" id="A0A1G7BTH0"/>
<sequence length="285" mass="30275">MIRPARPGEAPAIDAFLARHAESSMFLRSNLAAHGLSGSEHRNATRFWVAPAEGEIRAVFGRTSAGFLVLQAPDAPDAWHRAFVAALGDNTIAALTGEARQTEATLAALGLPDTAWRLNHSEPLYRLALDTLPASSASIRPPVEADIPLLAHWFLDYTASTGISSRDEAAQVTALKRAVESVPLGHVRLLIEDGAPVAMSAVNARLPAMVQIGGVYVPPELRSRGRGGAVVAAQLLEERARGVRDAVLFANNDAAARAYERIGFARVGSYRVAVLERQVTPGVAA</sequence>
<evidence type="ECO:0000259" key="1">
    <source>
        <dbReference type="PROSITE" id="PS51186"/>
    </source>
</evidence>
<dbReference type="EMBL" id="FNAV01000002">
    <property type="protein sequence ID" value="SDE30431.1"/>
    <property type="molecule type" value="Genomic_DNA"/>
</dbReference>
<dbReference type="STRING" id="282683.SAMN04488105_102381"/>
<keyword evidence="3" id="KW-1185">Reference proteome</keyword>
<evidence type="ECO:0000313" key="3">
    <source>
        <dbReference type="Proteomes" id="UP000198994"/>
    </source>
</evidence>
<accession>A0A1G7BTH0</accession>
<dbReference type="SUPFAM" id="SSF55729">
    <property type="entry name" value="Acyl-CoA N-acyltransferases (Nat)"/>
    <property type="match status" value="1"/>
</dbReference>
<dbReference type="Proteomes" id="UP000198994">
    <property type="component" value="Unassembled WGS sequence"/>
</dbReference>
<dbReference type="InterPro" id="IPR000182">
    <property type="entry name" value="GNAT_dom"/>
</dbReference>
<keyword evidence="2" id="KW-0808">Transferase</keyword>
<protein>
    <submittedName>
        <fullName evidence="2">Predicted acetyltransferase, GNAT family</fullName>
    </submittedName>
</protein>
<dbReference type="PROSITE" id="PS51186">
    <property type="entry name" value="GNAT"/>
    <property type="match status" value="1"/>
</dbReference>
<name>A0A1G7BTH0_9RHOB</name>
<dbReference type="Gene3D" id="3.40.630.30">
    <property type="match status" value="1"/>
</dbReference>
<dbReference type="GO" id="GO:0016747">
    <property type="term" value="F:acyltransferase activity, transferring groups other than amino-acyl groups"/>
    <property type="evidence" value="ECO:0007669"/>
    <property type="project" value="InterPro"/>
</dbReference>
<reference evidence="3" key="1">
    <citation type="submission" date="2016-10" db="EMBL/GenBank/DDBJ databases">
        <authorList>
            <person name="Varghese N."/>
            <person name="Submissions S."/>
        </authorList>
    </citation>
    <scope>NUCLEOTIDE SEQUENCE [LARGE SCALE GENOMIC DNA]</scope>
    <source>
        <strain evidence="3">DSM 10146</strain>
    </source>
</reference>
<organism evidence="2 3">
    <name type="scientific">Salipiger thiooxidans</name>
    <dbReference type="NCBI Taxonomy" id="282683"/>
    <lineage>
        <taxon>Bacteria</taxon>
        <taxon>Pseudomonadati</taxon>
        <taxon>Pseudomonadota</taxon>
        <taxon>Alphaproteobacteria</taxon>
        <taxon>Rhodobacterales</taxon>
        <taxon>Roseobacteraceae</taxon>
        <taxon>Salipiger</taxon>
    </lineage>
</organism>
<dbReference type="RefSeq" id="WP_089955693.1">
    <property type="nucleotide sequence ID" value="NZ_FNAV01000002.1"/>
</dbReference>
<gene>
    <name evidence="2" type="ORF">SAMN04488105_102381</name>
</gene>
<feature type="domain" description="N-acetyltransferase" evidence="1">
    <location>
        <begin position="137"/>
        <end position="285"/>
    </location>
</feature>
<evidence type="ECO:0000313" key="2">
    <source>
        <dbReference type="EMBL" id="SDE30431.1"/>
    </source>
</evidence>
<dbReference type="InterPro" id="IPR016181">
    <property type="entry name" value="Acyl_CoA_acyltransferase"/>
</dbReference>
<proteinExistence type="predicted"/>